<evidence type="ECO:0000256" key="3">
    <source>
        <dbReference type="ARBA" id="ARBA00022679"/>
    </source>
</evidence>
<evidence type="ECO:0000313" key="8">
    <source>
        <dbReference type="EMBL" id="MFC3848334.1"/>
    </source>
</evidence>
<evidence type="ECO:0000256" key="4">
    <source>
        <dbReference type="ARBA" id="ARBA00022692"/>
    </source>
</evidence>
<reference evidence="9" key="1">
    <citation type="journal article" date="2019" name="Int. J. Syst. Evol. Microbiol.">
        <title>The Global Catalogue of Microorganisms (GCM) 10K type strain sequencing project: providing services to taxonomists for standard genome sequencing and annotation.</title>
        <authorList>
            <consortium name="The Broad Institute Genomics Platform"/>
            <consortium name="The Broad Institute Genome Sequencing Center for Infectious Disease"/>
            <person name="Wu L."/>
            <person name="Ma J."/>
        </authorList>
    </citation>
    <scope>NUCLEOTIDE SEQUENCE [LARGE SCALE GENOMIC DNA]</scope>
    <source>
        <strain evidence="9">CCUG 53816</strain>
    </source>
</reference>
<dbReference type="RefSeq" id="WP_382262774.1">
    <property type="nucleotide sequence ID" value="NZ_JBHRZO010000049.1"/>
</dbReference>
<feature type="domain" description="Sulfatase N-terminal" evidence="7">
    <location>
        <begin position="9"/>
        <end position="226"/>
    </location>
</feature>
<dbReference type="PANTHER" id="PTHR30443:SF2">
    <property type="entry name" value="PHOSPHOETHANOLAMINE TRANSFERASE EPTC"/>
    <property type="match status" value="1"/>
</dbReference>
<dbReference type="Proteomes" id="UP001595783">
    <property type="component" value="Unassembled WGS sequence"/>
</dbReference>
<dbReference type="InterPro" id="IPR040423">
    <property type="entry name" value="PEA_transferase"/>
</dbReference>
<gene>
    <name evidence="8" type="ORF">ACFOPX_07385</name>
</gene>
<protein>
    <submittedName>
        <fullName evidence="8">Phosphoethanolamine transferase</fullName>
    </submittedName>
</protein>
<sequence>VENRMSAWYTQRNLGDIFKIAGYKTFWLDNQEASPISNAYTLIARRFDHHNYADVSMGHSYDINLLDTFHAKVATKLASKNFILFHLIGSHVLYAERFPKTFAKFTPADIPYQGLHVQDEKDKQIVADYVNSLYYTDHILSEIFKLFKDKDTIIIYLSDHAQDIFESASTYGHKCSAFGVEIPFVIYVSDLFKQKHPEKLKQLAQAVHKPFMSDDLIHTLLPLVGIHTKDNLESKDLLSAKFDRGRVRKICGR</sequence>
<evidence type="ECO:0000259" key="7">
    <source>
        <dbReference type="Pfam" id="PF00884"/>
    </source>
</evidence>
<dbReference type="InterPro" id="IPR000917">
    <property type="entry name" value="Sulfatase_N"/>
</dbReference>
<dbReference type="CDD" id="cd16017">
    <property type="entry name" value="LptA"/>
    <property type="match status" value="1"/>
</dbReference>
<name>A0ABV7ZJ75_9HELI</name>
<dbReference type="InterPro" id="IPR017850">
    <property type="entry name" value="Alkaline_phosphatase_core_sf"/>
</dbReference>
<dbReference type="EMBL" id="JBHRZO010000049">
    <property type="protein sequence ID" value="MFC3848334.1"/>
    <property type="molecule type" value="Genomic_DNA"/>
</dbReference>
<dbReference type="Pfam" id="PF00884">
    <property type="entry name" value="Sulfatase"/>
    <property type="match status" value="1"/>
</dbReference>
<evidence type="ECO:0000256" key="2">
    <source>
        <dbReference type="ARBA" id="ARBA00022475"/>
    </source>
</evidence>
<keyword evidence="6" id="KW-0472">Membrane</keyword>
<feature type="non-terminal residue" evidence="8">
    <location>
        <position position="1"/>
    </location>
</feature>
<evidence type="ECO:0000256" key="6">
    <source>
        <dbReference type="ARBA" id="ARBA00023136"/>
    </source>
</evidence>
<evidence type="ECO:0000256" key="1">
    <source>
        <dbReference type="ARBA" id="ARBA00004651"/>
    </source>
</evidence>
<dbReference type="InterPro" id="IPR058130">
    <property type="entry name" value="PEA_transf_C"/>
</dbReference>
<accession>A0ABV7ZJ75</accession>
<keyword evidence="4" id="KW-0812">Transmembrane</keyword>
<keyword evidence="2" id="KW-1003">Cell membrane</keyword>
<organism evidence="8 9">
    <name type="scientific">Helicobacter baculiformis</name>
    <dbReference type="NCBI Taxonomy" id="427351"/>
    <lineage>
        <taxon>Bacteria</taxon>
        <taxon>Pseudomonadati</taxon>
        <taxon>Campylobacterota</taxon>
        <taxon>Epsilonproteobacteria</taxon>
        <taxon>Campylobacterales</taxon>
        <taxon>Helicobacteraceae</taxon>
        <taxon>Helicobacter</taxon>
    </lineage>
</organism>
<comment type="caution">
    <text evidence="8">The sequence shown here is derived from an EMBL/GenBank/DDBJ whole genome shotgun (WGS) entry which is preliminary data.</text>
</comment>
<dbReference type="PANTHER" id="PTHR30443">
    <property type="entry name" value="INNER MEMBRANE PROTEIN"/>
    <property type="match status" value="1"/>
</dbReference>
<proteinExistence type="predicted"/>
<keyword evidence="9" id="KW-1185">Reference proteome</keyword>
<dbReference type="GO" id="GO:0016740">
    <property type="term" value="F:transferase activity"/>
    <property type="evidence" value="ECO:0007669"/>
    <property type="project" value="UniProtKB-KW"/>
</dbReference>
<keyword evidence="5" id="KW-1133">Transmembrane helix</keyword>
<evidence type="ECO:0000313" key="9">
    <source>
        <dbReference type="Proteomes" id="UP001595783"/>
    </source>
</evidence>
<dbReference type="SUPFAM" id="SSF53649">
    <property type="entry name" value="Alkaline phosphatase-like"/>
    <property type="match status" value="1"/>
</dbReference>
<comment type="subcellular location">
    <subcellularLocation>
        <location evidence="1">Cell membrane</location>
        <topology evidence="1">Multi-pass membrane protein</topology>
    </subcellularLocation>
</comment>
<evidence type="ECO:0000256" key="5">
    <source>
        <dbReference type="ARBA" id="ARBA00022989"/>
    </source>
</evidence>
<keyword evidence="3 8" id="KW-0808">Transferase</keyword>
<dbReference type="Gene3D" id="3.40.720.10">
    <property type="entry name" value="Alkaline Phosphatase, subunit A"/>
    <property type="match status" value="1"/>
</dbReference>